<dbReference type="OMA" id="GMATRWY"/>
<evidence type="ECO:0000313" key="3">
    <source>
        <dbReference type="Proteomes" id="UP000001396"/>
    </source>
</evidence>
<dbReference type="PANTHER" id="PTHR35202">
    <property type="entry name" value="TRANSMEMBRANE PROTEIN-RELATED"/>
    <property type="match status" value="1"/>
</dbReference>
<keyword evidence="3" id="KW-1185">Reference proteome</keyword>
<keyword evidence="1" id="KW-0812">Transmembrane</keyword>
<feature type="transmembrane region" description="Helical" evidence="1">
    <location>
        <begin position="12"/>
        <end position="36"/>
    </location>
</feature>
<gene>
    <name evidence="2" type="ORF">PPL_08872</name>
</gene>
<dbReference type="InParanoid" id="D3BJZ2"/>
<organism evidence="2 3">
    <name type="scientific">Heterostelium pallidum (strain ATCC 26659 / Pp 5 / PN500)</name>
    <name type="common">Cellular slime mold</name>
    <name type="synonym">Polysphondylium pallidum</name>
    <dbReference type="NCBI Taxonomy" id="670386"/>
    <lineage>
        <taxon>Eukaryota</taxon>
        <taxon>Amoebozoa</taxon>
        <taxon>Evosea</taxon>
        <taxon>Eumycetozoa</taxon>
        <taxon>Dictyostelia</taxon>
        <taxon>Acytosteliales</taxon>
        <taxon>Acytosteliaceae</taxon>
        <taxon>Heterostelium</taxon>
    </lineage>
</organism>
<feature type="transmembrane region" description="Helical" evidence="1">
    <location>
        <begin position="86"/>
        <end position="110"/>
    </location>
</feature>
<reference evidence="2 3" key="1">
    <citation type="journal article" date="2011" name="Genome Res.">
        <title>Phylogeny-wide analysis of social amoeba genomes highlights ancient origins for complex intercellular communication.</title>
        <authorList>
            <person name="Heidel A.J."/>
            <person name="Lawal H.M."/>
            <person name="Felder M."/>
            <person name="Schilde C."/>
            <person name="Helps N.R."/>
            <person name="Tunggal B."/>
            <person name="Rivero F."/>
            <person name="John U."/>
            <person name="Schleicher M."/>
            <person name="Eichinger L."/>
            <person name="Platzer M."/>
            <person name="Noegel A.A."/>
            <person name="Schaap P."/>
            <person name="Gloeckner G."/>
        </authorList>
    </citation>
    <scope>NUCLEOTIDE SEQUENCE [LARGE SCALE GENOMIC DNA]</scope>
    <source>
        <strain evidence="3">ATCC 26659 / Pp 5 / PN500</strain>
    </source>
</reference>
<feature type="transmembrane region" description="Helical" evidence="1">
    <location>
        <begin position="190"/>
        <end position="213"/>
    </location>
</feature>
<keyword evidence="1" id="KW-1133">Transmembrane helix</keyword>
<name>D3BJZ2_HETP5</name>
<protein>
    <recommendedName>
        <fullName evidence="4">Transmembrane protein</fullName>
    </recommendedName>
</protein>
<dbReference type="PANTHER" id="PTHR35202:SF3">
    <property type="entry name" value="TRANSMEMBRANE PROTEIN"/>
    <property type="match status" value="1"/>
</dbReference>
<dbReference type="FunCoup" id="D3BJZ2">
    <property type="interactions" value="805"/>
</dbReference>
<dbReference type="InterPro" id="IPR040291">
    <property type="entry name" value="DDB_G0287341-like"/>
</dbReference>
<feature type="transmembrane region" description="Helical" evidence="1">
    <location>
        <begin position="122"/>
        <end position="146"/>
    </location>
</feature>
<dbReference type="Proteomes" id="UP000001396">
    <property type="component" value="Unassembled WGS sequence"/>
</dbReference>
<sequence length="225" mass="24689">MPQFSNFKSNKYTSITILMLIGILALVIAACVTGWYRVNQQVGTGRFANYYFYPTQIKSTIVQDGNEVSAIDFDWGSRELTNSHQIINACVAMAAISWLVYLATTILAVLVQIEVVQQIGSISAWLLVKIMIIIGTVLLLVSVGILGGFTPAMRKDINNANTVTDVFTPCVDTCEFHWAGSNNEVKYGPYTGWIIAIVTFFFSVAASIFPWFLKDTGFGTPSATA</sequence>
<dbReference type="GeneID" id="31364348"/>
<dbReference type="RefSeq" id="XP_020430347.1">
    <property type="nucleotide sequence ID" value="XM_020579672.1"/>
</dbReference>
<evidence type="ECO:0000313" key="2">
    <source>
        <dbReference type="EMBL" id="EFA78222.1"/>
    </source>
</evidence>
<dbReference type="EMBL" id="ADBJ01000038">
    <property type="protein sequence ID" value="EFA78222.1"/>
    <property type="molecule type" value="Genomic_DNA"/>
</dbReference>
<proteinExistence type="predicted"/>
<keyword evidence="1" id="KW-0472">Membrane</keyword>
<evidence type="ECO:0008006" key="4">
    <source>
        <dbReference type="Google" id="ProtNLM"/>
    </source>
</evidence>
<evidence type="ECO:0000256" key="1">
    <source>
        <dbReference type="SAM" id="Phobius"/>
    </source>
</evidence>
<comment type="caution">
    <text evidence="2">The sequence shown here is derived from an EMBL/GenBank/DDBJ whole genome shotgun (WGS) entry which is preliminary data.</text>
</comment>
<dbReference type="AlphaFoldDB" id="D3BJZ2"/>
<accession>D3BJZ2</accession>